<dbReference type="EMBL" id="OVEO01000002">
    <property type="protein sequence ID" value="SPQ94084.1"/>
    <property type="molecule type" value="Genomic_DNA"/>
</dbReference>
<feature type="compositionally biased region" description="Pro residues" evidence="6">
    <location>
        <begin position="325"/>
        <end position="337"/>
    </location>
</feature>
<dbReference type="Gene3D" id="3.80.10.10">
    <property type="entry name" value="Ribonuclease Inhibitor"/>
    <property type="match status" value="2"/>
</dbReference>
<geneLocation type="mitochondrion" evidence="11"/>
<feature type="signal peptide" evidence="8">
    <location>
        <begin position="1"/>
        <end position="23"/>
    </location>
</feature>
<keyword evidence="3 7" id="KW-1133">Transmembrane helix</keyword>
<feature type="compositionally biased region" description="Polar residues" evidence="6">
    <location>
        <begin position="897"/>
        <end position="912"/>
    </location>
</feature>
<accession>A0A0G4IYJ4</accession>
<name>A0A0G4IYJ4_PLABS</name>
<evidence type="ECO:0000313" key="10">
    <source>
        <dbReference type="EMBL" id="CEP00410.1"/>
    </source>
</evidence>
<keyword evidence="12" id="KW-1185">Reference proteome</keyword>
<dbReference type="InterPro" id="IPR032675">
    <property type="entry name" value="LRR_dom_sf"/>
</dbReference>
<feature type="domain" description="GAIN-B" evidence="9">
    <location>
        <begin position="735"/>
        <end position="888"/>
    </location>
</feature>
<feature type="chain" id="PRO_5033223433" description="GAIN-B domain-containing protein" evidence="8">
    <location>
        <begin position="24"/>
        <end position="1394"/>
    </location>
</feature>
<keyword evidence="11" id="KW-0496">Mitochondrion</keyword>
<reference evidence="10 12" key="1">
    <citation type="submission" date="2015-02" db="EMBL/GenBank/DDBJ databases">
        <authorList>
            <person name="Chooi Y.-H."/>
        </authorList>
    </citation>
    <scope>NUCLEOTIDE SEQUENCE [LARGE SCALE GENOMIC DNA]</scope>
    <source>
        <strain evidence="10">E3</strain>
    </source>
</reference>
<dbReference type="GO" id="GO:0016020">
    <property type="term" value="C:membrane"/>
    <property type="evidence" value="ECO:0007669"/>
    <property type="project" value="UniProtKB-SubCell"/>
</dbReference>
<evidence type="ECO:0000256" key="2">
    <source>
        <dbReference type="ARBA" id="ARBA00022692"/>
    </source>
</evidence>
<evidence type="ECO:0000313" key="13">
    <source>
        <dbReference type="Proteomes" id="UP000290189"/>
    </source>
</evidence>
<proteinExistence type="predicted"/>
<protein>
    <recommendedName>
        <fullName evidence="9">GAIN-B domain-containing protein</fullName>
    </recommendedName>
</protein>
<comment type="subcellular location">
    <subcellularLocation>
        <location evidence="1">Membrane</location>
    </subcellularLocation>
</comment>
<dbReference type="EMBL" id="CDSF01000101">
    <property type="protein sequence ID" value="CEP00410.1"/>
    <property type="molecule type" value="Genomic_DNA"/>
</dbReference>
<organism evidence="10 12">
    <name type="scientific">Plasmodiophora brassicae</name>
    <name type="common">Clubroot disease agent</name>
    <dbReference type="NCBI Taxonomy" id="37360"/>
    <lineage>
        <taxon>Eukaryota</taxon>
        <taxon>Sar</taxon>
        <taxon>Rhizaria</taxon>
        <taxon>Endomyxa</taxon>
        <taxon>Phytomyxea</taxon>
        <taxon>Plasmodiophorida</taxon>
        <taxon>Plasmodiophoridae</taxon>
        <taxon>Plasmodiophora</taxon>
    </lineage>
</organism>
<dbReference type="InterPro" id="IPR000203">
    <property type="entry name" value="GPS"/>
</dbReference>
<feature type="transmembrane region" description="Helical" evidence="7">
    <location>
        <begin position="1310"/>
        <end position="1332"/>
    </location>
</feature>
<sequence>MTGRLPASAAALAWVVLCALISAQPSGYCTTPGACVCDLYPKSCAPGGISLIGVGLSGVITVPMFAFTASFAQSVTVVNMYGNQIAGIDFGVFDSLTAVSTLHMYSNPNIQWLPPDLFAKCVALTTVQLDLQYGMSSLKCVPVRPPNMAAGNYLTPAGTRTCPATSGLCVVPGKCICDRYMAWNTTCLPGQVDVSNRGLTGALTRSMFNLTSSFTASVTNVFINNNTIQSIEAGLFDTLTSIQTLAMYNNPRLVWLPPALFMPLTALCQSSPVVLTLQLPALTCVPSPPTGCIRNAKNYQVGNLKTCPAQPPTQRATTLTTNSPTPYPRPSPAPTPGPTRSTAVLAGPRTSTSVPLIAASIDPIPASIPWDQAVKLRGRVRLLGAGDPTLTNVSWACNGVPVSQLAQRYGRALLTSTANNPVVVFPSGLFATNITTSGPQQFMAYQGAPVDCTFTVRHPRLGATSTTTSFSPMQPVSSQFMSFAVTPASGNASSTPFVLQVKYLLETGQRCVRFFAVLTSGYEVQLADTICASLNSPATLTTVLPSGDASNAHTLSLIAKQVYNEDLTGQSLYAWVVSSPSVNAASPLPSQSTSASNLLSQLFSWNATSPSPRIDVVVKTITSAVSSAGMTTPANASQVVGLMQAMAYYAGAMSTSSLQAMLDTTAAALPSVTSATISFDQLRNLSNAVSAVIDANPTLLSPNAALDALGAALAVVNGATGDCLACDNVLNGTSFTLQAWTTDVFTASTASSYVCPRVSTRPCPVRVPKTLLAGLPDAHVRVRQSTSITAGIASPVTSVDLLNTSSLATIPVTNATDAILIDTAYKGPLPAGSRCVWRPGTTDAAKTGSPSWSTSGCTIVPPSGSDRALCSCTHLTQFAIQTPISTTKANAYLKPAPSSTVRKQKASPSSTVRKQRASPLVTTRTAILSSHKDRCSNCTSLPKGSELFVSPQTVSAITVGSGTVSVVGGATATISAAAEAMSMSSATSAPAVSSGSAMSAARTRGPSMWIAFDFAQHTLVTRSLSESLNLSDTTTESSSFWTFGCPVVITNLFPLERFLESVRGRVQGRSARVTTTQLRFVSEGLKVSLRNLALAAIIINLTMICAVVLVGLLGRLAFFIGPVRRRLFPDNNREYIVDFIVANSIRVQLYLFQITTVSCCVHVVSVNDESSLVLLGIGIVAILYSVVFVVASAWVIMRRSLYDPVVFNARFGPLVNDYYPDKGMFVCWKLAAKSLDAIVVATLESYTFAEIVVLFLVRIAYVGSYHYYKPVIGRVDHYLTIIASWSRVLVVLLLIGSIPGMMTDPVRVQASLALSAIQSIFIAVCFIVRALYAMQRLWSVLKTRRHGTRSEMGRPEWQLAATPADGQHYRPGSYPVQIETIAAQIPNTFDNLLT</sequence>
<dbReference type="PROSITE" id="PS50221">
    <property type="entry name" value="GAIN_B"/>
    <property type="match status" value="1"/>
</dbReference>
<reference evidence="11 13" key="2">
    <citation type="submission" date="2018-03" db="EMBL/GenBank/DDBJ databases">
        <authorList>
            <person name="Fogelqvist J."/>
        </authorList>
    </citation>
    <scope>NUCLEOTIDE SEQUENCE [LARGE SCALE GENOMIC DNA]</scope>
</reference>
<dbReference type="Proteomes" id="UP000290189">
    <property type="component" value="Unassembled WGS sequence"/>
</dbReference>
<evidence type="ECO:0000256" key="8">
    <source>
        <dbReference type="SAM" id="SignalP"/>
    </source>
</evidence>
<dbReference type="SUPFAM" id="SSF52058">
    <property type="entry name" value="L domain-like"/>
    <property type="match status" value="1"/>
</dbReference>
<feature type="transmembrane region" description="Helical" evidence="7">
    <location>
        <begin position="1092"/>
        <end position="1118"/>
    </location>
</feature>
<dbReference type="InterPro" id="IPR057244">
    <property type="entry name" value="GAIN_B"/>
</dbReference>
<evidence type="ECO:0000256" key="6">
    <source>
        <dbReference type="SAM" id="MobiDB-lite"/>
    </source>
</evidence>
<keyword evidence="5" id="KW-1015">Disulfide bond</keyword>
<feature type="region of interest" description="Disordered" evidence="6">
    <location>
        <begin position="895"/>
        <end position="920"/>
    </location>
</feature>
<dbReference type="Pfam" id="PF01825">
    <property type="entry name" value="GPS"/>
    <property type="match status" value="1"/>
</dbReference>
<dbReference type="Proteomes" id="UP000039324">
    <property type="component" value="Unassembled WGS sequence"/>
</dbReference>
<feature type="region of interest" description="Disordered" evidence="6">
    <location>
        <begin position="306"/>
        <end position="342"/>
    </location>
</feature>
<dbReference type="Gene3D" id="2.60.220.50">
    <property type="match status" value="1"/>
</dbReference>
<keyword evidence="2 7" id="KW-0812">Transmembrane</keyword>
<evidence type="ECO:0000256" key="5">
    <source>
        <dbReference type="ARBA" id="ARBA00023157"/>
    </source>
</evidence>
<evidence type="ECO:0000256" key="4">
    <source>
        <dbReference type="ARBA" id="ARBA00023136"/>
    </source>
</evidence>
<dbReference type="OrthoDB" id="5968745at2759"/>
<evidence type="ECO:0000259" key="9">
    <source>
        <dbReference type="PROSITE" id="PS50221"/>
    </source>
</evidence>
<keyword evidence="4 7" id="KW-0472">Membrane</keyword>
<evidence type="ECO:0000313" key="12">
    <source>
        <dbReference type="Proteomes" id="UP000039324"/>
    </source>
</evidence>
<feature type="transmembrane region" description="Helical" evidence="7">
    <location>
        <begin position="1172"/>
        <end position="1197"/>
    </location>
</feature>
<evidence type="ECO:0000256" key="1">
    <source>
        <dbReference type="ARBA" id="ARBA00004370"/>
    </source>
</evidence>
<evidence type="ECO:0000256" key="7">
    <source>
        <dbReference type="SAM" id="Phobius"/>
    </source>
</evidence>
<gene>
    <name evidence="10" type="ORF">PBRA_001464</name>
    <name evidence="11" type="ORF">PLBR_LOCUS1299</name>
</gene>
<evidence type="ECO:0000313" key="11">
    <source>
        <dbReference type="EMBL" id="SPQ94084.1"/>
    </source>
</evidence>
<feature type="transmembrane region" description="Helical" evidence="7">
    <location>
        <begin position="1238"/>
        <end position="1257"/>
    </location>
</feature>
<keyword evidence="8" id="KW-0732">Signal</keyword>
<evidence type="ECO:0000256" key="3">
    <source>
        <dbReference type="ARBA" id="ARBA00022989"/>
    </source>
</evidence>
<dbReference type="InterPro" id="IPR046338">
    <property type="entry name" value="GAIN_dom_sf"/>
</dbReference>
<feature type="transmembrane region" description="Helical" evidence="7">
    <location>
        <begin position="1278"/>
        <end position="1298"/>
    </location>
</feature>